<dbReference type="Proteomes" id="UP000324748">
    <property type="component" value="Unassembled WGS sequence"/>
</dbReference>
<sequence>MLSFATEVASNRDMVEEKIDNEGGVGMRVASPLSHCADRREERPCGAALRALTQRLVLGSWHKSSRNHAIRSKATFLTTM</sequence>
<reference evidence="1 2" key="1">
    <citation type="submission" date="2019-05" db="EMBL/GenBank/DDBJ databases">
        <title>Emergence of the Ug99 lineage of the wheat stem rust pathogen through somatic hybridization.</title>
        <authorList>
            <person name="Li F."/>
            <person name="Upadhyaya N.M."/>
            <person name="Sperschneider J."/>
            <person name="Matny O."/>
            <person name="Nguyen-Phuc H."/>
            <person name="Mago R."/>
            <person name="Raley C."/>
            <person name="Miller M.E."/>
            <person name="Silverstein K.A.T."/>
            <person name="Henningsen E."/>
            <person name="Hirsch C.D."/>
            <person name="Visser B."/>
            <person name="Pretorius Z.A."/>
            <person name="Steffenson B.J."/>
            <person name="Schwessinger B."/>
            <person name="Dodds P.N."/>
            <person name="Figueroa M."/>
        </authorList>
    </citation>
    <scope>NUCLEOTIDE SEQUENCE [LARGE SCALE GENOMIC DNA]</scope>
    <source>
        <strain evidence="1">21-0</strain>
    </source>
</reference>
<organism evidence="1 2">
    <name type="scientific">Puccinia graminis f. sp. tritici</name>
    <dbReference type="NCBI Taxonomy" id="56615"/>
    <lineage>
        <taxon>Eukaryota</taxon>
        <taxon>Fungi</taxon>
        <taxon>Dikarya</taxon>
        <taxon>Basidiomycota</taxon>
        <taxon>Pucciniomycotina</taxon>
        <taxon>Pucciniomycetes</taxon>
        <taxon>Pucciniales</taxon>
        <taxon>Pucciniaceae</taxon>
        <taxon>Puccinia</taxon>
    </lineage>
</organism>
<evidence type="ECO:0000313" key="1">
    <source>
        <dbReference type="EMBL" id="KAA1101036.1"/>
    </source>
</evidence>
<comment type="caution">
    <text evidence="1">The sequence shown here is derived from an EMBL/GenBank/DDBJ whole genome shotgun (WGS) entry which is preliminary data.</text>
</comment>
<gene>
    <name evidence="1" type="ORF">PGT21_005098</name>
</gene>
<evidence type="ECO:0000313" key="2">
    <source>
        <dbReference type="Proteomes" id="UP000324748"/>
    </source>
</evidence>
<dbReference type="AlphaFoldDB" id="A0A5B0PJ28"/>
<proteinExistence type="predicted"/>
<accession>A0A5B0PJ28</accession>
<name>A0A5B0PJ28_PUCGR</name>
<keyword evidence="2" id="KW-1185">Reference proteome</keyword>
<dbReference type="EMBL" id="VSWC01000053">
    <property type="protein sequence ID" value="KAA1101036.1"/>
    <property type="molecule type" value="Genomic_DNA"/>
</dbReference>
<protein>
    <submittedName>
        <fullName evidence="1">Uncharacterized protein</fullName>
    </submittedName>
</protein>